<comment type="cofactor">
    <cofactor evidence="2">
        <name>methylcob(III)alamin</name>
        <dbReference type="ChEBI" id="CHEBI:28115"/>
    </cofactor>
</comment>
<evidence type="ECO:0000256" key="5">
    <source>
        <dbReference type="ARBA" id="ARBA00012032"/>
    </source>
</evidence>
<dbReference type="SUPFAM" id="SSF82282">
    <property type="entry name" value="Homocysteine S-methyltransferase"/>
    <property type="match status" value="1"/>
</dbReference>
<dbReference type="OrthoDB" id="261426at2759"/>
<dbReference type="PROSITE" id="PS50970">
    <property type="entry name" value="HCY"/>
    <property type="match status" value="1"/>
</dbReference>
<dbReference type="InterPro" id="IPR003726">
    <property type="entry name" value="HCY_dom"/>
</dbReference>
<evidence type="ECO:0000313" key="19">
    <source>
        <dbReference type="Proteomes" id="UP001163046"/>
    </source>
</evidence>
<dbReference type="GO" id="GO:0046653">
    <property type="term" value="P:tetrahydrofolate metabolic process"/>
    <property type="evidence" value="ECO:0007669"/>
    <property type="project" value="TreeGrafter"/>
</dbReference>
<keyword evidence="19" id="KW-1185">Reference proteome</keyword>
<dbReference type="AlphaFoldDB" id="A0A9W9ZE93"/>
<keyword evidence="7" id="KW-0028">Amino-acid biosynthesis</keyword>
<reference evidence="18" key="1">
    <citation type="submission" date="2023-01" db="EMBL/GenBank/DDBJ databases">
        <title>Genome assembly of the deep-sea coral Lophelia pertusa.</title>
        <authorList>
            <person name="Herrera S."/>
            <person name="Cordes E."/>
        </authorList>
    </citation>
    <scope>NUCLEOTIDE SEQUENCE</scope>
    <source>
        <strain evidence="18">USNM1676648</strain>
        <tissue evidence="18">Polyp</tissue>
    </source>
</reference>
<keyword evidence="11 16" id="KW-0479">Metal-binding</keyword>
<dbReference type="GO" id="GO:0008705">
    <property type="term" value="F:methionine synthase activity"/>
    <property type="evidence" value="ECO:0007669"/>
    <property type="project" value="UniProtKB-EC"/>
</dbReference>
<comment type="cofactor">
    <cofactor evidence="1 16">
        <name>Zn(2+)</name>
        <dbReference type="ChEBI" id="CHEBI:29105"/>
    </cofactor>
</comment>
<evidence type="ECO:0000256" key="8">
    <source>
        <dbReference type="ARBA" id="ARBA00022628"/>
    </source>
</evidence>
<protein>
    <recommendedName>
        <fullName evidence="5">methionine synthase</fullName>
        <ecNumber evidence="5">2.1.1.13</ecNumber>
    </recommendedName>
    <alternativeName>
        <fullName evidence="15">5-methyltetrahydrofolate--homocysteine methyltransferase</fullName>
    </alternativeName>
</protein>
<keyword evidence="10" id="KW-0949">S-adenosyl-L-methionine</keyword>
<dbReference type="PANTHER" id="PTHR45833:SF1">
    <property type="entry name" value="METHIONINE SYNTHASE"/>
    <property type="match status" value="1"/>
</dbReference>
<sequence>MPPTVKANDHIIEPTDVAAEIEATLKKRIMILDGGMGTMIQSYYLEEEDFRGEEFKNHSHNLKGNNDFLSLTQPQIIEEIHKGYLEAGSDIVETNTFSGTSIAQSDYGAENLVYRLNKSSAELAKKAARKLQKPQVYHDLITVLCNPCVKRYVAGAMGPTNRTLSISPSVENPGYRNVTFDQLVEAYAEQARGLLDGGSDILMVETIFDTANAKAALFAIEQLFEKEYKPVPIFVSGTIVDKSGRTLSGQTTDAFVTSVSHSNPLSIGLNCALGANEMRPFIEAVGLCTTAYVLCYPNAGLPNTFGGYDETPEMTAEQLKNFVKDGLVNLVGGCCGTTPAHIKAIAEAVKPYKPRTDTRRPVLLTQ</sequence>
<evidence type="ECO:0000313" key="18">
    <source>
        <dbReference type="EMBL" id="KAJ7379911.1"/>
    </source>
</evidence>
<organism evidence="18 19">
    <name type="scientific">Desmophyllum pertusum</name>
    <dbReference type="NCBI Taxonomy" id="174260"/>
    <lineage>
        <taxon>Eukaryota</taxon>
        <taxon>Metazoa</taxon>
        <taxon>Cnidaria</taxon>
        <taxon>Anthozoa</taxon>
        <taxon>Hexacorallia</taxon>
        <taxon>Scleractinia</taxon>
        <taxon>Caryophylliina</taxon>
        <taxon>Caryophylliidae</taxon>
        <taxon>Desmophyllum</taxon>
    </lineage>
</organism>
<feature type="domain" description="Hcy-binding" evidence="17">
    <location>
        <begin position="18"/>
        <end position="349"/>
    </location>
</feature>
<comment type="similarity">
    <text evidence="4">Belongs to the vitamin-B12 dependent methionine synthase family.</text>
</comment>
<keyword evidence="13" id="KW-0486">Methionine biosynthesis</keyword>
<evidence type="ECO:0000256" key="11">
    <source>
        <dbReference type="ARBA" id="ARBA00022723"/>
    </source>
</evidence>
<dbReference type="InterPro" id="IPR036589">
    <property type="entry name" value="HCY_dom_sf"/>
</dbReference>
<dbReference type="Pfam" id="PF02574">
    <property type="entry name" value="S-methyl_trans"/>
    <property type="match status" value="1"/>
</dbReference>
<evidence type="ECO:0000256" key="14">
    <source>
        <dbReference type="ARBA" id="ARBA00023285"/>
    </source>
</evidence>
<name>A0A9W9ZE93_9CNID</name>
<accession>A0A9W9ZE93</accession>
<feature type="binding site" evidence="16">
    <location>
        <position position="334"/>
    </location>
    <ligand>
        <name>Zn(2+)</name>
        <dbReference type="ChEBI" id="CHEBI:29105"/>
    </ligand>
</feature>
<comment type="caution">
    <text evidence="18">The sequence shown here is derived from an EMBL/GenBank/DDBJ whole genome shotgun (WGS) entry which is preliminary data.</text>
</comment>
<keyword evidence="14" id="KW-0170">Cobalt</keyword>
<dbReference type="GO" id="GO:0046872">
    <property type="term" value="F:metal ion binding"/>
    <property type="evidence" value="ECO:0007669"/>
    <property type="project" value="UniProtKB-KW"/>
</dbReference>
<dbReference type="GO" id="GO:0050667">
    <property type="term" value="P:homocysteine metabolic process"/>
    <property type="evidence" value="ECO:0007669"/>
    <property type="project" value="TreeGrafter"/>
</dbReference>
<feature type="binding site" evidence="16">
    <location>
        <position position="271"/>
    </location>
    <ligand>
        <name>Zn(2+)</name>
        <dbReference type="ChEBI" id="CHEBI:29105"/>
    </ligand>
</feature>
<dbReference type="Proteomes" id="UP001163046">
    <property type="component" value="Unassembled WGS sequence"/>
</dbReference>
<evidence type="ECO:0000256" key="12">
    <source>
        <dbReference type="ARBA" id="ARBA00022833"/>
    </source>
</evidence>
<dbReference type="GO" id="GO:0031419">
    <property type="term" value="F:cobalamin binding"/>
    <property type="evidence" value="ECO:0007669"/>
    <property type="project" value="UniProtKB-KW"/>
</dbReference>
<dbReference type="InterPro" id="IPR050554">
    <property type="entry name" value="Met_Synthase/Corrinoid"/>
</dbReference>
<evidence type="ECO:0000256" key="2">
    <source>
        <dbReference type="ARBA" id="ARBA00001956"/>
    </source>
</evidence>
<keyword evidence="9 16" id="KW-0808">Transferase</keyword>
<dbReference type="GO" id="GO:0005829">
    <property type="term" value="C:cytosol"/>
    <property type="evidence" value="ECO:0007669"/>
    <property type="project" value="TreeGrafter"/>
</dbReference>
<evidence type="ECO:0000259" key="17">
    <source>
        <dbReference type="PROSITE" id="PS50970"/>
    </source>
</evidence>
<comment type="pathway">
    <text evidence="3">Amino-acid biosynthesis; L-methionine biosynthesis via de novo pathway; L-methionine from L-homocysteine (MetH route): step 1/1.</text>
</comment>
<keyword evidence="8" id="KW-0846">Cobalamin</keyword>
<dbReference type="EMBL" id="MU826355">
    <property type="protein sequence ID" value="KAJ7379911.1"/>
    <property type="molecule type" value="Genomic_DNA"/>
</dbReference>
<evidence type="ECO:0000256" key="6">
    <source>
        <dbReference type="ARBA" id="ARBA00022603"/>
    </source>
</evidence>
<evidence type="ECO:0000256" key="9">
    <source>
        <dbReference type="ARBA" id="ARBA00022679"/>
    </source>
</evidence>
<keyword evidence="6 16" id="KW-0489">Methyltransferase</keyword>
<dbReference type="Gene3D" id="3.20.20.330">
    <property type="entry name" value="Homocysteine-binding-like domain"/>
    <property type="match status" value="1"/>
</dbReference>
<evidence type="ECO:0000256" key="16">
    <source>
        <dbReference type="PROSITE-ProRule" id="PRU00333"/>
    </source>
</evidence>
<proteinExistence type="inferred from homology"/>
<dbReference type="FunFam" id="3.20.20.330:FF:000001">
    <property type="entry name" value="Methionine synthase"/>
    <property type="match status" value="1"/>
</dbReference>
<evidence type="ECO:0000256" key="15">
    <source>
        <dbReference type="ARBA" id="ARBA00031040"/>
    </source>
</evidence>
<evidence type="ECO:0000256" key="4">
    <source>
        <dbReference type="ARBA" id="ARBA00010398"/>
    </source>
</evidence>
<dbReference type="EC" id="2.1.1.13" evidence="5"/>
<gene>
    <name evidence="18" type="ORF">OS493_012671</name>
</gene>
<dbReference type="GO" id="GO:0032259">
    <property type="term" value="P:methylation"/>
    <property type="evidence" value="ECO:0007669"/>
    <property type="project" value="UniProtKB-KW"/>
</dbReference>
<feature type="binding site" evidence="16">
    <location>
        <position position="335"/>
    </location>
    <ligand>
        <name>Zn(2+)</name>
        <dbReference type="ChEBI" id="CHEBI:29105"/>
    </ligand>
</feature>
<evidence type="ECO:0000256" key="13">
    <source>
        <dbReference type="ARBA" id="ARBA00023167"/>
    </source>
</evidence>
<dbReference type="PANTHER" id="PTHR45833">
    <property type="entry name" value="METHIONINE SYNTHASE"/>
    <property type="match status" value="1"/>
</dbReference>
<evidence type="ECO:0000256" key="7">
    <source>
        <dbReference type="ARBA" id="ARBA00022605"/>
    </source>
</evidence>
<evidence type="ECO:0000256" key="3">
    <source>
        <dbReference type="ARBA" id="ARBA00005178"/>
    </source>
</evidence>
<evidence type="ECO:0000256" key="10">
    <source>
        <dbReference type="ARBA" id="ARBA00022691"/>
    </source>
</evidence>
<evidence type="ECO:0000256" key="1">
    <source>
        <dbReference type="ARBA" id="ARBA00001947"/>
    </source>
</evidence>
<keyword evidence="12 16" id="KW-0862">Zinc</keyword>